<dbReference type="PANTHER" id="PTHR12415:SF0">
    <property type="entry name" value="TYROSYL-DNA PHOSPHODIESTERASE 1"/>
    <property type="match status" value="1"/>
</dbReference>
<dbReference type="STRING" id="42155.A0A0R3QHJ3"/>
<dbReference type="InterPro" id="IPR010347">
    <property type="entry name" value="Tdp1"/>
</dbReference>
<keyword evidence="4" id="KW-0227">DNA damage</keyword>
<sequence length="163" mass="18825">MYLVFVNVVYRQYPARLRQGPITLIVGERMGTDFTLTRTAVKQCGVNNVTVGRARLMIPFGTHHSKISIFESSTGRVHIVISTANLLENDWNFKTQAFYHCSGIEVSRIENKKDIFDGRYITSEDMHSGIYRMLLSSRDMMLWMRGLKVEMLKKFCFSAVCRQ</sequence>
<dbReference type="GO" id="GO:0005634">
    <property type="term" value="C:nucleus"/>
    <property type="evidence" value="ECO:0007669"/>
    <property type="project" value="UniProtKB-SubCell"/>
</dbReference>
<evidence type="ECO:0000256" key="5">
    <source>
        <dbReference type="ARBA" id="ARBA00022801"/>
    </source>
</evidence>
<dbReference type="GO" id="GO:0006281">
    <property type="term" value="P:DNA repair"/>
    <property type="evidence" value="ECO:0007669"/>
    <property type="project" value="UniProtKB-KW"/>
</dbReference>
<organism evidence="11">
    <name type="scientific">Brugia timori</name>
    <dbReference type="NCBI Taxonomy" id="42155"/>
    <lineage>
        <taxon>Eukaryota</taxon>
        <taxon>Metazoa</taxon>
        <taxon>Ecdysozoa</taxon>
        <taxon>Nematoda</taxon>
        <taxon>Chromadorea</taxon>
        <taxon>Rhabditida</taxon>
        <taxon>Spirurina</taxon>
        <taxon>Spiruromorpha</taxon>
        <taxon>Filarioidea</taxon>
        <taxon>Onchocercidae</taxon>
        <taxon>Brugia</taxon>
    </lineage>
</organism>
<evidence type="ECO:0000256" key="1">
    <source>
        <dbReference type="ARBA" id="ARBA00004123"/>
    </source>
</evidence>
<dbReference type="SUPFAM" id="SSF56024">
    <property type="entry name" value="Phospholipase D/nuclease"/>
    <property type="match status" value="1"/>
</dbReference>
<dbReference type="WBParaSite" id="BTMF_0000585801-mRNA-1">
    <property type="protein sequence ID" value="BTMF_0000585801-mRNA-1"/>
    <property type="gene ID" value="BTMF_0000585801"/>
</dbReference>
<comment type="subcellular location">
    <subcellularLocation>
        <location evidence="1">Nucleus</location>
    </subcellularLocation>
</comment>
<dbReference type="GO" id="GO:0017005">
    <property type="term" value="F:3'-tyrosyl-DNA phosphodiesterase activity"/>
    <property type="evidence" value="ECO:0007669"/>
    <property type="project" value="TreeGrafter"/>
</dbReference>
<evidence type="ECO:0000256" key="4">
    <source>
        <dbReference type="ARBA" id="ARBA00022763"/>
    </source>
</evidence>
<reference evidence="11" key="1">
    <citation type="submission" date="2017-02" db="UniProtKB">
        <authorList>
            <consortium name="WormBaseParasite"/>
        </authorList>
    </citation>
    <scope>IDENTIFICATION</scope>
</reference>
<comment type="similarity">
    <text evidence="2">Belongs to the tyrosyl-DNA phosphodiesterase family.</text>
</comment>
<accession>A0A0R3QHJ3</accession>
<dbReference type="Gene3D" id="3.30.870.10">
    <property type="entry name" value="Endonuclease Chain A"/>
    <property type="match status" value="1"/>
</dbReference>
<evidence type="ECO:0000256" key="2">
    <source>
        <dbReference type="ARBA" id="ARBA00010205"/>
    </source>
</evidence>
<name>A0A0R3QHJ3_9BILA</name>
<evidence type="ECO:0000256" key="10">
    <source>
        <dbReference type="PIRSR" id="PIRSR610347-2"/>
    </source>
</evidence>
<keyword evidence="7" id="KW-0234">DNA repair</keyword>
<keyword evidence="3" id="KW-0540">Nuclease</keyword>
<evidence type="ECO:0000256" key="6">
    <source>
        <dbReference type="ARBA" id="ARBA00022839"/>
    </source>
</evidence>
<evidence type="ECO:0000256" key="7">
    <source>
        <dbReference type="ARBA" id="ARBA00023204"/>
    </source>
</evidence>
<dbReference type="GO" id="GO:0003690">
    <property type="term" value="F:double-stranded DNA binding"/>
    <property type="evidence" value="ECO:0007669"/>
    <property type="project" value="TreeGrafter"/>
</dbReference>
<feature type="active site" description="Nucleophile" evidence="9">
    <location>
        <position position="64"/>
    </location>
</feature>
<evidence type="ECO:0000313" key="11">
    <source>
        <dbReference type="WBParaSite" id="BTMF_0000585801-mRNA-1"/>
    </source>
</evidence>
<dbReference type="Pfam" id="PF06087">
    <property type="entry name" value="Tyr-DNA_phospho"/>
    <property type="match status" value="1"/>
</dbReference>
<evidence type="ECO:0000256" key="3">
    <source>
        <dbReference type="ARBA" id="ARBA00022722"/>
    </source>
</evidence>
<evidence type="ECO:0000256" key="9">
    <source>
        <dbReference type="PIRSR" id="PIRSR610347-1"/>
    </source>
</evidence>
<keyword evidence="6" id="KW-0269">Exonuclease</keyword>
<evidence type="ECO:0000256" key="8">
    <source>
        <dbReference type="ARBA" id="ARBA00023242"/>
    </source>
</evidence>
<dbReference type="PANTHER" id="PTHR12415">
    <property type="entry name" value="TYROSYL-DNA PHOSPHODIESTERASE 1"/>
    <property type="match status" value="1"/>
</dbReference>
<dbReference type="GO" id="GO:0004527">
    <property type="term" value="F:exonuclease activity"/>
    <property type="evidence" value="ECO:0007669"/>
    <property type="project" value="UniProtKB-KW"/>
</dbReference>
<proteinExistence type="inferred from homology"/>
<keyword evidence="5" id="KW-0378">Hydrolase</keyword>
<dbReference type="GO" id="GO:0003697">
    <property type="term" value="F:single-stranded DNA binding"/>
    <property type="evidence" value="ECO:0007669"/>
    <property type="project" value="TreeGrafter"/>
</dbReference>
<feature type="binding site" evidence="10">
    <location>
        <position position="66"/>
    </location>
    <ligand>
        <name>substrate</name>
    </ligand>
</feature>
<dbReference type="AlphaFoldDB" id="A0A0R3QHJ3"/>
<protein>
    <submittedName>
        <fullName evidence="11">Tyrosyl-DNA phosphodiesterase 1</fullName>
    </submittedName>
</protein>
<keyword evidence="8" id="KW-0539">Nucleus</keyword>